<organism evidence="2 3">
    <name type="scientific">Streptomyces filamentosus</name>
    <name type="common">Streptomyces roseosporus</name>
    <dbReference type="NCBI Taxonomy" id="67294"/>
    <lineage>
        <taxon>Bacteria</taxon>
        <taxon>Bacillati</taxon>
        <taxon>Actinomycetota</taxon>
        <taxon>Actinomycetes</taxon>
        <taxon>Kitasatosporales</taxon>
        <taxon>Streptomycetaceae</taxon>
        <taxon>Streptomyces</taxon>
    </lineage>
</organism>
<sequence>MKDIDAIAVLGDPVRRRLYEYVAAQGREVGRNEAAEATGVARTLAAHHLDKLTEAGLLESGSRRLTGRSGPGAGRPAKVYARARAERSVSLPGRDYRTAAELLAEAAEQAGLDDLLNEAARRRGEALRGAEAPCGDLAEAMRMLAARGYEPHLERGDGPEGAEGAEGVDRAEGGEGAQEVTEGETAVVRMRNCPFHAVSERFPPLVCGMNLALLEGLLGTDGPVRARMDARPGECCVVVEPSENVVEPSKNNED</sequence>
<dbReference type="RefSeq" id="WP_190044394.1">
    <property type="nucleotide sequence ID" value="NZ_BNBE01000004.1"/>
</dbReference>
<dbReference type="InterPro" id="IPR011991">
    <property type="entry name" value="ArsR-like_HTH"/>
</dbReference>
<reference evidence="2" key="1">
    <citation type="journal article" date="2014" name="Int. J. Syst. Evol. Microbiol.">
        <title>Complete genome sequence of Corynebacterium casei LMG S-19264T (=DSM 44701T), isolated from a smear-ripened cheese.</title>
        <authorList>
            <consortium name="US DOE Joint Genome Institute (JGI-PGF)"/>
            <person name="Walter F."/>
            <person name="Albersmeier A."/>
            <person name="Kalinowski J."/>
            <person name="Ruckert C."/>
        </authorList>
    </citation>
    <scope>NUCLEOTIDE SEQUENCE</scope>
    <source>
        <strain evidence="2">JCM 4122</strain>
    </source>
</reference>
<evidence type="ECO:0000256" key="1">
    <source>
        <dbReference type="SAM" id="MobiDB-lite"/>
    </source>
</evidence>
<dbReference type="EMBL" id="BNBE01000004">
    <property type="protein sequence ID" value="GHG24636.1"/>
    <property type="molecule type" value="Genomic_DNA"/>
</dbReference>
<evidence type="ECO:0000313" key="3">
    <source>
        <dbReference type="Proteomes" id="UP000632849"/>
    </source>
</evidence>
<dbReference type="Gene3D" id="1.10.10.10">
    <property type="entry name" value="Winged helix-like DNA-binding domain superfamily/Winged helix DNA-binding domain"/>
    <property type="match status" value="1"/>
</dbReference>
<protein>
    <submittedName>
        <fullName evidence="2">ArsR family transcriptional regulator</fullName>
    </submittedName>
</protein>
<proteinExistence type="predicted"/>
<dbReference type="InterPro" id="IPR036390">
    <property type="entry name" value="WH_DNA-bd_sf"/>
</dbReference>
<dbReference type="Proteomes" id="UP000632849">
    <property type="component" value="Unassembled WGS sequence"/>
</dbReference>
<dbReference type="SUPFAM" id="SSF46785">
    <property type="entry name" value="Winged helix' DNA-binding domain"/>
    <property type="match status" value="1"/>
</dbReference>
<evidence type="ECO:0000313" key="2">
    <source>
        <dbReference type="EMBL" id="GHG24636.1"/>
    </source>
</evidence>
<reference evidence="2" key="2">
    <citation type="submission" date="2020-09" db="EMBL/GenBank/DDBJ databases">
        <authorList>
            <person name="Sun Q."/>
            <person name="Ohkuma M."/>
        </authorList>
    </citation>
    <scope>NUCLEOTIDE SEQUENCE</scope>
    <source>
        <strain evidence="2">JCM 4122</strain>
    </source>
</reference>
<dbReference type="InterPro" id="IPR036388">
    <property type="entry name" value="WH-like_DNA-bd_sf"/>
</dbReference>
<dbReference type="CDD" id="cd00090">
    <property type="entry name" value="HTH_ARSR"/>
    <property type="match status" value="1"/>
</dbReference>
<gene>
    <name evidence="2" type="ORF">GCM10017667_70570</name>
</gene>
<accession>A0A919BWN3</accession>
<keyword evidence="3" id="KW-1185">Reference proteome</keyword>
<dbReference type="Pfam" id="PF12840">
    <property type="entry name" value="HTH_20"/>
    <property type="match status" value="1"/>
</dbReference>
<name>A0A919BWN3_STRFL</name>
<feature type="region of interest" description="Disordered" evidence="1">
    <location>
        <begin position="151"/>
        <end position="183"/>
    </location>
</feature>
<dbReference type="AlphaFoldDB" id="A0A919BWN3"/>
<comment type="caution">
    <text evidence="2">The sequence shown here is derived from an EMBL/GenBank/DDBJ whole genome shotgun (WGS) entry which is preliminary data.</text>
</comment>